<evidence type="ECO:0000313" key="1">
    <source>
        <dbReference type="EMBL" id="RTE11395.1"/>
    </source>
</evidence>
<dbReference type="OrthoDB" id="2360948at2"/>
<dbReference type="SUPFAM" id="SSF55781">
    <property type="entry name" value="GAF domain-like"/>
    <property type="match status" value="1"/>
</dbReference>
<organism evidence="1 2">
    <name type="scientific">Paenibacillus whitsoniae</name>
    <dbReference type="NCBI Taxonomy" id="2496558"/>
    <lineage>
        <taxon>Bacteria</taxon>
        <taxon>Bacillati</taxon>
        <taxon>Bacillota</taxon>
        <taxon>Bacilli</taxon>
        <taxon>Bacillales</taxon>
        <taxon>Paenibacillaceae</taxon>
        <taxon>Paenibacillus</taxon>
    </lineage>
</organism>
<dbReference type="InterPro" id="IPR029016">
    <property type="entry name" value="GAF-like_dom_sf"/>
</dbReference>
<dbReference type="AlphaFoldDB" id="A0A430JJZ1"/>
<dbReference type="EMBL" id="RXHU01000009">
    <property type="protein sequence ID" value="RTE11395.1"/>
    <property type="molecule type" value="Genomic_DNA"/>
</dbReference>
<name>A0A430JJZ1_9BACL</name>
<evidence type="ECO:0008006" key="3">
    <source>
        <dbReference type="Google" id="ProtNLM"/>
    </source>
</evidence>
<dbReference type="RefSeq" id="WP_126139565.1">
    <property type="nucleotide sequence ID" value="NZ_RXHU01000009.1"/>
</dbReference>
<dbReference type="Gene3D" id="3.30.450.40">
    <property type="match status" value="1"/>
</dbReference>
<keyword evidence="2" id="KW-1185">Reference proteome</keyword>
<gene>
    <name evidence="1" type="ORF">EJQ19_02125</name>
</gene>
<evidence type="ECO:0000313" key="2">
    <source>
        <dbReference type="Proteomes" id="UP000276128"/>
    </source>
</evidence>
<comment type="caution">
    <text evidence="1">The sequence shown here is derived from an EMBL/GenBank/DDBJ whole genome shotgun (WGS) entry which is preliminary data.</text>
</comment>
<dbReference type="Proteomes" id="UP000276128">
    <property type="component" value="Unassembled WGS sequence"/>
</dbReference>
<accession>A0A430JJZ1</accession>
<reference evidence="1 2" key="1">
    <citation type="submission" date="2018-12" db="EMBL/GenBank/DDBJ databases">
        <title>Bacillus ochoae sp. nov., Paenibacillus whitsoniae sp. nov., Paenibacillus spiritus sp. nov. Isolated from the Mars Exploration Rover during spacecraft assembly.</title>
        <authorList>
            <person name="Seuylemezian A."/>
            <person name="Vaishampayan P."/>
        </authorList>
    </citation>
    <scope>NUCLEOTIDE SEQUENCE [LARGE SCALE GENOMIC DNA]</scope>
    <source>
        <strain evidence="1 2">MER 54</strain>
    </source>
</reference>
<protein>
    <recommendedName>
        <fullName evidence="3">GAF domain-containing protein</fullName>
    </recommendedName>
</protein>
<sequence>MSEHQTSTLMEVLQSVQRAAASDFAALAPITGGQSRIQWRMAAGHRNERYTHMVVKAGQGLAGEVLRHGKWAKLEESGAFVGGQQLRCPLMLAEQLLAAAVFPIPDPGGSAQPLGLVYVGRRQADSYTPNDVARIEAILPELASILKVNQQRISK</sequence>
<proteinExistence type="predicted"/>